<dbReference type="PANTHER" id="PTHR33925">
    <property type="entry name" value="PLASTID DIVISION PROTEIN CDP1, CHLOROPLASTIC-RELATED"/>
    <property type="match status" value="1"/>
</dbReference>
<feature type="compositionally biased region" description="Polar residues" evidence="1">
    <location>
        <begin position="118"/>
        <end position="130"/>
    </location>
</feature>
<feature type="domain" description="Plastid division protein CDP1-like 2nd alpha solenoid" evidence="3">
    <location>
        <begin position="2"/>
        <end position="65"/>
    </location>
</feature>
<evidence type="ECO:0000313" key="5">
    <source>
        <dbReference type="Proteomes" id="UP001630127"/>
    </source>
</evidence>
<accession>A0ABD2Z6L5</accession>
<dbReference type="Pfam" id="PF23468">
    <property type="entry name" value="ARC6"/>
    <property type="match status" value="1"/>
</dbReference>
<gene>
    <name evidence="4" type="ORF">ACH5RR_027446</name>
</gene>
<feature type="domain" description="Plastid division protein CDP1-like IMS" evidence="2">
    <location>
        <begin position="212"/>
        <end position="272"/>
    </location>
</feature>
<name>A0ABD2Z6L5_9GENT</name>
<evidence type="ECO:0000313" key="4">
    <source>
        <dbReference type="EMBL" id="KAL3514729.1"/>
    </source>
</evidence>
<protein>
    <submittedName>
        <fullName evidence="4">Uncharacterized protein</fullName>
    </submittedName>
</protein>
<evidence type="ECO:0000259" key="3">
    <source>
        <dbReference type="Pfam" id="PF23468"/>
    </source>
</evidence>
<dbReference type="EMBL" id="JBJUIK010000011">
    <property type="protein sequence ID" value="KAL3514729.1"/>
    <property type="molecule type" value="Genomic_DNA"/>
</dbReference>
<sequence>MLPGLCKLLETWLMEVVFPRFRETQDIQFKLGDYYDNPTVLKYLERLEGVSGSPLAAAASIAIIGADVTAVLDSVKYGALQALQKVFPLGPSERSVKTDEEYEIINSEVSGESEELTRPNQSDNSTNTGLISDRQKSDDLLEQELITEEIKEASVKIMRAGVAVGLFALFGLKFIPIRNDMPTMVSDVINVEESVDEEDAETSRMDARLVGNLIRTWQNIKSQAVGPDHCLGKLLEILDGEMLKSWTERGAEIAEHGWFWQYTLLNLNIDSFC</sequence>
<evidence type="ECO:0000259" key="2">
    <source>
        <dbReference type="Pfam" id="PF13355"/>
    </source>
</evidence>
<dbReference type="InterPro" id="IPR057137">
    <property type="entry name" value="CDP1-like_a_solenoid_2"/>
</dbReference>
<organism evidence="4 5">
    <name type="scientific">Cinchona calisaya</name>
    <dbReference type="NCBI Taxonomy" id="153742"/>
    <lineage>
        <taxon>Eukaryota</taxon>
        <taxon>Viridiplantae</taxon>
        <taxon>Streptophyta</taxon>
        <taxon>Embryophyta</taxon>
        <taxon>Tracheophyta</taxon>
        <taxon>Spermatophyta</taxon>
        <taxon>Magnoliopsida</taxon>
        <taxon>eudicotyledons</taxon>
        <taxon>Gunneridae</taxon>
        <taxon>Pentapetalae</taxon>
        <taxon>asterids</taxon>
        <taxon>lamiids</taxon>
        <taxon>Gentianales</taxon>
        <taxon>Rubiaceae</taxon>
        <taxon>Cinchonoideae</taxon>
        <taxon>Cinchoneae</taxon>
        <taxon>Cinchona</taxon>
    </lineage>
</organism>
<feature type="region of interest" description="Disordered" evidence="1">
    <location>
        <begin position="107"/>
        <end position="134"/>
    </location>
</feature>
<dbReference type="InterPro" id="IPR025344">
    <property type="entry name" value="CDP1-like_IMS"/>
</dbReference>
<keyword evidence="5" id="KW-1185">Reference proteome</keyword>
<dbReference type="AlphaFoldDB" id="A0ABD2Z6L5"/>
<dbReference type="Proteomes" id="UP001630127">
    <property type="component" value="Unassembled WGS sequence"/>
</dbReference>
<reference evidence="4 5" key="1">
    <citation type="submission" date="2024-11" db="EMBL/GenBank/DDBJ databases">
        <title>A near-complete genome assembly of Cinchona calisaya.</title>
        <authorList>
            <person name="Lian D.C."/>
            <person name="Zhao X.W."/>
            <person name="Wei L."/>
        </authorList>
    </citation>
    <scope>NUCLEOTIDE SEQUENCE [LARGE SCALE GENOMIC DNA]</scope>
    <source>
        <tissue evidence="4">Nenye</tissue>
    </source>
</reference>
<evidence type="ECO:0000256" key="1">
    <source>
        <dbReference type="SAM" id="MobiDB-lite"/>
    </source>
</evidence>
<comment type="caution">
    <text evidence="4">The sequence shown here is derived from an EMBL/GenBank/DDBJ whole genome shotgun (WGS) entry which is preliminary data.</text>
</comment>
<dbReference type="PANTHER" id="PTHR33925:SF1">
    <property type="entry name" value="PROTEIN ACCUMULATION AND REPLICATION OF CHLOROPLASTS 6, CHLOROPLASTIC"/>
    <property type="match status" value="1"/>
</dbReference>
<dbReference type="InterPro" id="IPR044685">
    <property type="entry name" value="CPD1-like"/>
</dbReference>
<dbReference type="Pfam" id="PF13355">
    <property type="entry name" value="ARC6-like_IMS"/>
    <property type="match status" value="1"/>
</dbReference>
<proteinExistence type="predicted"/>